<keyword evidence="4" id="KW-0716">Sensory transduction</keyword>
<dbReference type="SMART" id="SM00261">
    <property type="entry name" value="FU"/>
    <property type="match status" value="2"/>
</dbReference>
<reference evidence="13 14" key="1">
    <citation type="submission" date="2018-04" db="EMBL/GenBank/DDBJ databases">
        <title>The genome of golden apple snail Pomacea canaliculata provides insight into stress tolerance and invasive adaptation.</title>
        <authorList>
            <person name="Liu C."/>
            <person name="Liu B."/>
            <person name="Ren Y."/>
            <person name="Zhang Y."/>
            <person name="Wang H."/>
            <person name="Li S."/>
            <person name="Jiang F."/>
            <person name="Yin L."/>
            <person name="Zhang G."/>
            <person name="Qian W."/>
            <person name="Fan W."/>
        </authorList>
    </citation>
    <scope>NUCLEOTIDE SEQUENCE [LARGE SCALE GENOMIC DNA]</scope>
    <source>
        <strain evidence="13">SZHN2017</strain>
        <tissue evidence="13">Muscle</tissue>
    </source>
</reference>
<evidence type="ECO:0000256" key="4">
    <source>
        <dbReference type="ARBA" id="ARBA00022606"/>
    </source>
</evidence>
<dbReference type="InterPro" id="IPR000884">
    <property type="entry name" value="TSP1_rpt"/>
</dbReference>
<comment type="similarity">
    <text evidence="2">Belongs to the R-spondin family.</text>
</comment>
<dbReference type="SMART" id="SM00209">
    <property type="entry name" value="TSP1"/>
    <property type="match status" value="1"/>
</dbReference>
<evidence type="ECO:0000256" key="9">
    <source>
        <dbReference type="ARBA" id="ARBA00023180"/>
    </source>
</evidence>
<keyword evidence="14" id="KW-1185">Reference proteome</keyword>
<dbReference type="GO" id="GO:0016055">
    <property type="term" value="P:Wnt signaling pathway"/>
    <property type="evidence" value="ECO:0007669"/>
    <property type="project" value="UniProtKB-KW"/>
</dbReference>
<dbReference type="STRING" id="400727.A0A2T7NQ69"/>
<keyword evidence="3" id="KW-0964">Secreted</keyword>
<dbReference type="Gene3D" id="2.20.100.10">
    <property type="entry name" value="Thrombospondin type-1 (TSP1) repeat"/>
    <property type="match status" value="1"/>
</dbReference>
<evidence type="ECO:0000313" key="14">
    <source>
        <dbReference type="Proteomes" id="UP000245119"/>
    </source>
</evidence>
<sequence length="291" mass="34274">MLAQLATIIGRYPVCPRGCTSCSPVNGCVTCESRYFMFLYRQNMRQVGICTPSCPLGYYGVRHQYYSTCNRCHIDNCQACFSRHYCTRCQEPFLAFQGQCLEHCPEGLYYANYSKNCQESVNCMTGPWSEWSECSRDGRTCGSRGRGTQTKTRQILQLPSPNGQACPNISLSQPCRVARRCNDDEDCERRNRQRNRLRKRKRKKTRKRKRGRKKWNRRRNKTRKNRRGGRRRDNSKRKTKKRGQRGCRDRPCRSSKKRHKGCPPRRRAKFLMYIGYALKLMRRQIFTCPGV</sequence>
<evidence type="ECO:0000256" key="10">
    <source>
        <dbReference type="SAM" id="MobiDB-lite"/>
    </source>
</evidence>
<keyword evidence="7" id="KW-0732">Signal</keyword>
<dbReference type="GO" id="GO:0008201">
    <property type="term" value="F:heparin binding"/>
    <property type="evidence" value="ECO:0007669"/>
    <property type="project" value="UniProtKB-KW"/>
</dbReference>
<keyword evidence="8" id="KW-1015">Disulfide bond</keyword>
<keyword evidence="9" id="KW-0325">Glycoprotein</keyword>
<dbReference type="GO" id="GO:0005576">
    <property type="term" value="C:extracellular region"/>
    <property type="evidence" value="ECO:0007669"/>
    <property type="project" value="UniProtKB-SubCell"/>
</dbReference>
<evidence type="ECO:0000259" key="11">
    <source>
        <dbReference type="Pfam" id="PF15913"/>
    </source>
</evidence>
<dbReference type="SUPFAM" id="SSF57184">
    <property type="entry name" value="Growth factor receptor domain"/>
    <property type="match status" value="1"/>
</dbReference>
<dbReference type="CDD" id="cd00064">
    <property type="entry name" value="FU"/>
    <property type="match status" value="1"/>
</dbReference>
<protein>
    <submittedName>
        <fullName evidence="13">Uncharacterized protein</fullName>
    </submittedName>
</protein>
<dbReference type="SUPFAM" id="SSF82895">
    <property type="entry name" value="TSP-1 type 1 repeat"/>
    <property type="match status" value="1"/>
</dbReference>
<feature type="domain" description="Spondin-like TSP1" evidence="12">
    <location>
        <begin position="123"/>
        <end position="179"/>
    </location>
</feature>
<dbReference type="PANTHER" id="PTHR46987">
    <property type="entry name" value="NEUROHYPOPHYSIAL HORMONES, N-TERMINAL DOMAIN CONTAINING PROTEIN"/>
    <property type="match status" value="1"/>
</dbReference>
<gene>
    <name evidence="13" type="ORF">C0Q70_16562</name>
</gene>
<dbReference type="InterPro" id="IPR043601">
    <property type="entry name" value="Rspo_Fu-CRD_dom"/>
</dbReference>
<proteinExistence type="inferred from homology"/>
<keyword evidence="5" id="KW-0358">Heparin-binding</keyword>
<evidence type="ECO:0000256" key="5">
    <source>
        <dbReference type="ARBA" id="ARBA00022674"/>
    </source>
</evidence>
<dbReference type="OrthoDB" id="10257656at2759"/>
<dbReference type="EMBL" id="PZQS01000010">
    <property type="protein sequence ID" value="PVD23296.1"/>
    <property type="molecule type" value="Genomic_DNA"/>
</dbReference>
<organism evidence="13 14">
    <name type="scientific">Pomacea canaliculata</name>
    <name type="common">Golden apple snail</name>
    <dbReference type="NCBI Taxonomy" id="400727"/>
    <lineage>
        <taxon>Eukaryota</taxon>
        <taxon>Metazoa</taxon>
        <taxon>Spiralia</taxon>
        <taxon>Lophotrochozoa</taxon>
        <taxon>Mollusca</taxon>
        <taxon>Gastropoda</taxon>
        <taxon>Caenogastropoda</taxon>
        <taxon>Architaenioglossa</taxon>
        <taxon>Ampullarioidea</taxon>
        <taxon>Ampullariidae</taxon>
        <taxon>Pomacea</taxon>
    </lineage>
</organism>
<feature type="compositionally biased region" description="Basic residues" evidence="10">
    <location>
        <begin position="253"/>
        <end position="264"/>
    </location>
</feature>
<evidence type="ECO:0000256" key="7">
    <source>
        <dbReference type="ARBA" id="ARBA00022729"/>
    </source>
</evidence>
<comment type="caution">
    <text evidence="13">The sequence shown here is derived from an EMBL/GenBank/DDBJ whole genome shotgun (WGS) entry which is preliminary data.</text>
</comment>
<dbReference type="Pfam" id="PF19028">
    <property type="entry name" value="TSP1_spondin"/>
    <property type="match status" value="1"/>
</dbReference>
<dbReference type="Gene3D" id="2.10.220.10">
    <property type="entry name" value="Hormone Receptor, Insulin-like Growth Factor Receptor 1, Chain A, domain 2"/>
    <property type="match status" value="1"/>
</dbReference>
<dbReference type="PROSITE" id="PS50092">
    <property type="entry name" value="TSP1"/>
    <property type="match status" value="1"/>
</dbReference>
<evidence type="ECO:0000256" key="3">
    <source>
        <dbReference type="ARBA" id="ARBA00022525"/>
    </source>
</evidence>
<dbReference type="PANTHER" id="PTHR46987:SF7">
    <property type="entry name" value="TNFR-CYS DOMAIN-CONTAINING PROTEIN"/>
    <property type="match status" value="1"/>
</dbReference>
<dbReference type="InterPro" id="IPR051514">
    <property type="entry name" value="R-spondin"/>
</dbReference>
<comment type="subcellular location">
    <subcellularLocation>
        <location evidence="1">Secreted</location>
    </subcellularLocation>
</comment>
<dbReference type="Pfam" id="PF15913">
    <property type="entry name" value="Furin-like_2"/>
    <property type="match status" value="1"/>
</dbReference>
<dbReference type="InterPro" id="IPR044004">
    <property type="entry name" value="TSP1_spondin_dom"/>
</dbReference>
<feature type="compositionally biased region" description="Basic residues" evidence="10">
    <location>
        <begin position="192"/>
        <end position="245"/>
    </location>
</feature>
<feature type="region of interest" description="Disordered" evidence="10">
    <location>
        <begin position="192"/>
        <end position="264"/>
    </location>
</feature>
<evidence type="ECO:0000259" key="12">
    <source>
        <dbReference type="Pfam" id="PF19028"/>
    </source>
</evidence>
<keyword evidence="6" id="KW-0879">Wnt signaling pathway</keyword>
<name>A0A2T7NQ69_POMCA</name>
<feature type="domain" description="R-spondin Fu-CRD" evidence="11">
    <location>
        <begin position="17"/>
        <end position="117"/>
    </location>
</feature>
<evidence type="ECO:0000256" key="6">
    <source>
        <dbReference type="ARBA" id="ARBA00022687"/>
    </source>
</evidence>
<dbReference type="InterPro" id="IPR006212">
    <property type="entry name" value="Furin_repeat"/>
</dbReference>
<dbReference type="Proteomes" id="UP000245119">
    <property type="component" value="Linkage Group LG10"/>
</dbReference>
<evidence type="ECO:0000256" key="2">
    <source>
        <dbReference type="ARBA" id="ARBA00007308"/>
    </source>
</evidence>
<evidence type="ECO:0000256" key="8">
    <source>
        <dbReference type="ARBA" id="ARBA00023157"/>
    </source>
</evidence>
<evidence type="ECO:0000313" key="13">
    <source>
        <dbReference type="EMBL" id="PVD23296.1"/>
    </source>
</evidence>
<dbReference type="InterPro" id="IPR036383">
    <property type="entry name" value="TSP1_rpt_sf"/>
</dbReference>
<dbReference type="AlphaFoldDB" id="A0A2T7NQ69"/>
<dbReference type="InterPro" id="IPR009030">
    <property type="entry name" value="Growth_fac_rcpt_cys_sf"/>
</dbReference>
<accession>A0A2T7NQ69</accession>
<evidence type="ECO:0000256" key="1">
    <source>
        <dbReference type="ARBA" id="ARBA00004613"/>
    </source>
</evidence>